<sequence>MQRNNADNQGEMREATAGDIISDSRNSRYHCGFACQRVTFFPATYQ</sequence>
<dbReference type="Proteomes" id="UP000002045">
    <property type="component" value="Chromosome"/>
</dbReference>
<accession>D3V5J6</accession>
<evidence type="ECO:0000313" key="2">
    <source>
        <dbReference type="Proteomes" id="UP000002045"/>
    </source>
</evidence>
<protein>
    <submittedName>
        <fullName evidence="1">Uncharacterized protein</fullName>
    </submittedName>
</protein>
<name>D3V5J6_XENBS</name>
<reference evidence="1 2" key="1">
    <citation type="journal article" date="2011" name="PLoS ONE">
        <title>The entomopathogenic bacterial endosymbionts xenorhabdus and photorhabdus: convergent lifestyles from divergent genomes.</title>
        <authorList>
            <person name="Chaston J.M."/>
            <person name="Suen G."/>
            <person name="Tucker S.L."/>
            <person name="Andersen A.W."/>
            <person name="Bhasin A."/>
            <person name="Bode E."/>
            <person name="Bode H.B."/>
            <person name="Brachmann A.O."/>
            <person name="Cowles C.E."/>
            <person name="Cowles K.N."/>
            <person name="Darby C."/>
            <person name="de Leon L."/>
            <person name="Drace K."/>
            <person name="Du Z."/>
            <person name="Givaudan A."/>
            <person name="Herbert Tran E.E."/>
            <person name="Jewell K.A."/>
            <person name="Knack J.J."/>
            <person name="Krasomil-Osterfeld K.C."/>
            <person name="Kukor R."/>
            <person name="Lanois A."/>
            <person name="Latreille P."/>
            <person name="Leimgruber N.K."/>
            <person name="Lipke C.M."/>
            <person name="Liu R."/>
            <person name="Lu X."/>
            <person name="Martens E.C."/>
            <person name="Marri P.R."/>
            <person name="Medigue C."/>
            <person name="Menard M.L."/>
            <person name="Miller N.M."/>
            <person name="Morales-Soto N."/>
            <person name="Norton S."/>
            <person name="Ogier J.C."/>
            <person name="Orchard S.S."/>
            <person name="Park D."/>
            <person name="Park Y."/>
            <person name="Qurollo B.A."/>
            <person name="Sugar D.R."/>
            <person name="Richards G.R."/>
            <person name="Rouy Z."/>
            <person name="Slominski B."/>
            <person name="Slominski K."/>
            <person name="Snyder H."/>
            <person name="Tjaden B.C."/>
            <person name="van der Hoeven R."/>
            <person name="Welch R.D."/>
            <person name="Wheeler C."/>
            <person name="Xiang B."/>
            <person name="Barbazuk B."/>
            <person name="Gaudriault S."/>
            <person name="Goodner B."/>
            <person name="Slater S.C."/>
            <person name="Forst S."/>
            <person name="Goldman B.S."/>
            <person name="Goodrich-Blair H."/>
        </authorList>
    </citation>
    <scope>NUCLEOTIDE SEQUENCE [LARGE SCALE GENOMIC DNA]</scope>
    <source>
        <strain evidence="1 2">SS-2004</strain>
    </source>
</reference>
<gene>
    <name evidence="1" type="ordered locus">XBJ1_3807</name>
</gene>
<dbReference type="EMBL" id="FN667741">
    <property type="protein sequence ID" value="CBJ82925.1"/>
    <property type="molecule type" value="Genomic_DNA"/>
</dbReference>
<evidence type="ECO:0000313" key="1">
    <source>
        <dbReference type="EMBL" id="CBJ82925.1"/>
    </source>
</evidence>
<proteinExistence type="predicted"/>
<organism evidence="1 2">
    <name type="scientific">Xenorhabdus bovienii (strain SS-2004)</name>
    <name type="common">Xenorhabdus nematophila subsp. bovienii</name>
    <dbReference type="NCBI Taxonomy" id="406818"/>
    <lineage>
        <taxon>Bacteria</taxon>
        <taxon>Pseudomonadati</taxon>
        <taxon>Pseudomonadota</taxon>
        <taxon>Gammaproteobacteria</taxon>
        <taxon>Enterobacterales</taxon>
        <taxon>Morganellaceae</taxon>
        <taxon>Xenorhabdus</taxon>
    </lineage>
</organism>
<dbReference type="HOGENOM" id="CLU_3190798_0_0_6"/>
<dbReference type="AlphaFoldDB" id="D3V5J6"/>
<dbReference type="KEGG" id="xbo:XBJ1_3807"/>